<gene>
    <name evidence="5" type="ORF">EDD66_102343</name>
</gene>
<dbReference type="OrthoDB" id="43195at2"/>
<dbReference type="InterPro" id="IPR028082">
    <property type="entry name" value="Peripla_BP_I"/>
</dbReference>
<dbReference type="Pfam" id="PF13377">
    <property type="entry name" value="Peripla_BP_3"/>
    <property type="match status" value="1"/>
</dbReference>
<dbReference type="Proteomes" id="UP000273083">
    <property type="component" value="Unassembled WGS sequence"/>
</dbReference>
<dbReference type="EMBL" id="RJVG01000002">
    <property type="protein sequence ID" value="ROR30688.1"/>
    <property type="molecule type" value="Genomic_DNA"/>
</dbReference>
<evidence type="ECO:0000259" key="4">
    <source>
        <dbReference type="SMART" id="SM00354"/>
    </source>
</evidence>
<dbReference type="RefSeq" id="WP_123608374.1">
    <property type="nucleotide sequence ID" value="NZ_RJVG01000002.1"/>
</dbReference>
<dbReference type="PANTHER" id="PTHR30146">
    <property type="entry name" value="LACI-RELATED TRANSCRIPTIONAL REPRESSOR"/>
    <property type="match status" value="1"/>
</dbReference>
<dbReference type="InterPro" id="IPR046335">
    <property type="entry name" value="LacI/GalR-like_sensor"/>
</dbReference>
<accession>A0A3N1XWM9</accession>
<dbReference type="AlphaFoldDB" id="A0A3N1XWM9"/>
<dbReference type="SUPFAM" id="SSF53822">
    <property type="entry name" value="Periplasmic binding protein-like I"/>
    <property type="match status" value="1"/>
</dbReference>
<feature type="domain" description="HTH lacI-type" evidence="4">
    <location>
        <begin position="2"/>
        <end position="65"/>
    </location>
</feature>
<dbReference type="InterPro" id="IPR000843">
    <property type="entry name" value="HTH_LacI"/>
</dbReference>
<evidence type="ECO:0000256" key="3">
    <source>
        <dbReference type="ARBA" id="ARBA00023163"/>
    </source>
</evidence>
<keyword evidence="6" id="KW-1185">Reference proteome</keyword>
<protein>
    <submittedName>
        <fullName evidence="5">LacI family transcriptional regulator</fullName>
    </submittedName>
</protein>
<dbReference type="Gene3D" id="3.40.50.2300">
    <property type="match status" value="2"/>
</dbReference>
<dbReference type="GO" id="GO:0000976">
    <property type="term" value="F:transcription cis-regulatory region binding"/>
    <property type="evidence" value="ECO:0007669"/>
    <property type="project" value="TreeGrafter"/>
</dbReference>
<name>A0A3N1XWM9_9FIRM</name>
<dbReference type="SUPFAM" id="SSF47413">
    <property type="entry name" value="lambda repressor-like DNA-binding domains"/>
    <property type="match status" value="1"/>
</dbReference>
<reference evidence="5 6" key="1">
    <citation type="submission" date="2018-11" db="EMBL/GenBank/DDBJ databases">
        <title>Genomic Encyclopedia of Type Strains, Phase IV (KMG-IV): sequencing the most valuable type-strain genomes for metagenomic binning, comparative biology and taxonomic classification.</title>
        <authorList>
            <person name="Goeker M."/>
        </authorList>
    </citation>
    <scope>NUCLEOTIDE SEQUENCE [LARGE SCALE GENOMIC DNA]</scope>
    <source>
        <strain evidence="5 6">DSM 26537</strain>
    </source>
</reference>
<sequence>MKPSIRKISDITGFSPATVSNALNRKKGVNKETSETIFRIANEIGYVNELKISRIMLVIYKRNGSIIDNSPFFTNLLDGVETECREFGYEMTVCNLDRRSDSYETRLDEILNDRSTAIIMLGTEAQDEDFERFMDAKCPIVILDSWSTSMEFNGILINNSDSARNAIEYLIEKGHTEIGYLRGRFRIKAFSARANGYARALHKKGIGIREEYIVTLDTTMDGAYKDMLAFLEKKPPIPTAFFADNDMIALGAMKALIEKGYHVPEDVSLIGFDDLSSSEISTPRLTTIRVFKQEMGQMAVRRLLDVIRNGAGIKSKTQVCTEFIERDSVKDLTK</sequence>
<comment type="caution">
    <text evidence="5">The sequence shown here is derived from an EMBL/GenBank/DDBJ whole genome shotgun (WGS) entry which is preliminary data.</text>
</comment>
<dbReference type="Gene3D" id="1.10.260.40">
    <property type="entry name" value="lambda repressor-like DNA-binding domains"/>
    <property type="match status" value="1"/>
</dbReference>
<organism evidence="5 6">
    <name type="scientific">Mobilisporobacter senegalensis</name>
    <dbReference type="NCBI Taxonomy" id="1329262"/>
    <lineage>
        <taxon>Bacteria</taxon>
        <taxon>Bacillati</taxon>
        <taxon>Bacillota</taxon>
        <taxon>Clostridia</taxon>
        <taxon>Lachnospirales</taxon>
        <taxon>Lachnospiraceae</taxon>
        <taxon>Mobilisporobacter</taxon>
    </lineage>
</organism>
<keyword evidence="3" id="KW-0804">Transcription</keyword>
<dbReference type="PANTHER" id="PTHR30146:SF109">
    <property type="entry name" value="HTH-TYPE TRANSCRIPTIONAL REGULATOR GALS"/>
    <property type="match status" value="1"/>
</dbReference>
<dbReference type="GO" id="GO:0003700">
    <property type="term" value="F:DNA-binding transcription factor activity"/>
    <property type="evidence" value="ECO:0007669"/>
    <property type="project" value="TreeGrafter"/>
</dbReference>
<keyword evidence="1" id="KW-0805">Transcription regulation</keyword>
<evidence type="ECO:0000313" key="6">
    <source>
        <dbReference type="Proteomes" id="UP000273083"/>
    </source>
</evidence>
<dbReference type="InterPro" id="IPR010982">
    <property type="entry name" value="Lambda_DNA-bd_dom_sf"/>
</dbReference>
<evidence type="ECO:0000256" key="2">
    <source>
        <dbReference type="ARBA" id="ARBA00023125"/>
    </source>
</evidence>
<dbReference type="SMART" id="SM00354">
    <property type="entry name" value="HTH_LACI"/>
    <property type="match status" value="1"/>
</dbReference>
<evidence type="ECO:0000313" key="5">
    <source>
        <dbReference type="EMBL" id="ROR30688.1"/>
    </source>
</evidence>
<keyword evidence="2" id="KW-0238">DNA-binding</keyword>
<dbReference type="CDD" id="cd01392">
    <property type="entry name" value="HTH_LacI"/>
    <property type="match status" value="1"/>
</dbReference>
<evidence type="ECO:0000256" key="1">
    <source>
        <dbReference type="ARBA" id="ARBA00023015"/>
    </source>
</evidence>
<proteinExistence type="predicted"/>